<organism evidence="1 2">
    <name type="scientific">Micropruina glycogenica</name>
    <dbReference type="NCBI Taxonomy" id="75385"/>
    <lineage>
        <taxon>Bacteria</taxon>
        <taxon>Bacillati</taxon>
        <taxon>Actinomycetota</taxon>
        <taxon>Actinomycetes</taxon>
        <taxon>Propionibacteriales</taxon>
        <taxon>Nocardioidaceae</taxon>
        <taxon>Micropruina</taxon>
    </lineage>
</organism>
<keyword evidence="2" id="KW-1185">Reference proteome</keyword>
<sequence>MPTSRPTLDALNIDLVPPGGDYDPRSSGFWAWGRARSSTTGAS</sequence>
<accession>A0A2N9JJE6</accession>
<proteinExistence type="predicted"/>
<dbReference type="AlphaFoldDB" id="A0A2N9JJE6"/>
<evidence type="ECO:0000313" key="2">
    <source>
        <dbReference type="Proteomes" id="UP000238164"/>
    </source>
</evidence>
<protein>
    <submittedName>
        <fullName evidence="1">Uncharacterized protein</fullName>
    </submittedName>
</protein>
<evidence type="ECO:0000313" key="1">
    <source>
        <dbReference type="EMBL" id="SPD87703.1"/>
    </source>
</evidence>
<dbReference type="RefSeq" id="WP_269459146.1">
    <property type="nucleotide sequence ID" value="NZ_BAAAGO010000031.1"/>
</dbReference>
<reference evidence="1 2" key="1">
    <citation type="submission" date="2018-02" db="EMBL/GenBank/DDBJ databases">
        <authorList>
            <person name="Cohen D.B."/>
            <person name="Kent A.D."/>
        </authorList>
    </citation>
    <scope>NUCLEOTIDE SEQUENCE [LARGE SCALE GENOMIC DNA]</scope>
    <source>
        <strain evidence="1">1</strain>
    </source>
</reference>
<name>A0A2N9JJE6_9ACTN</name>
<dbReference type="KEGG" id="mgg:MPLG2_2673"/>
<dbReference type="EMBL" id="LT985188">
    <property type="protein sequence ID" value="SPD87703.1"/>
    <property type="molecule type" value="Genomic_DNA"/>
</dbReference>
<dbReference type="Proteomes" id="UP000238164">
    <property type="component" value="Chromosome 1"/>
</dbReference>
<gene>
    <name evidence="1" type="ORF">MPLG2_2673</name>
</gene>